<organism evidence="1 2">
    <name type="scientific">Rhodococcus opacus</name>
    <name type="common">Nocardia opaca</name>
    <dbReference type="NCBI Taxonomy" id="37919"/>
    <lineage>
        <taxon>Bacteria</taxon>
        <taxon>Bacillati</taxon>
        <taxon>Actinomycetota</taxon>
        <taxon>Actinomycetes</taxon>
        <taxon>Mycobacteriales</taxon>
        <taxon>Nocardiaceae</taxon>
        <taxon>Rhodococcus</taxon>
    </lineage>
</organism>
<dbReference type="PATRIC" id="fig|37919.13.peg.1974"/>
<evidence type="ECO:0000313" key="1">
    <source>
        <dbReference type="EMBL" id="ANS26639.1"/>
    </source>
</evidence>
<name>A0A1B1K214_RHOOP</name>
<dbReference type="EMBL" id="CP009111">
    <property type="protein sequence ID" value="ANS26639.1"/>
    <property type="molecule type" value="Genomic_DNA"/>
</dbReference>
<proteinExistence type="predicted"/>
<sequence>MEHRMSDAELRKAIRVLRERADDARHRGNDDDANGIERTIRTYQEEMTQRL</sequence>
<dbReference type="Proteomes" id="UP000186108">
    <property type="component" value="Chromosome"/>
</dbReference>
<protein>
    <submittedName>
        <fullName evidence="1">Uncharacterized protein</fullName>
    </submittedName>
</protein>
<evidence type="ECO:0000313" key="2">
    <source>
        <dbReference type="Proteomes" id="UP000186108"/>
    </source>
</evidence>
<reference evidence="1 2" key="1">
    <citation type="submission" date="2014-07" db="EMBL/GenBank/DDBJ databases">
        <authorList>
            <person name="Zhang J.E."/>
            <person name="Yang H."/>
            <person name="Guo J."/>
            <person name="Deng Z."/>
            <person name="Luo H."/>
            <person name="Luo M."/>
            <person name="Zhao B."/>
        </authorList>
    </citation>
    <scope>NUCLEOTIDE SEQUENCE [LARGE SCALE GENOMIC DNA]</scope>
    <source>
        <strain evidence="1 2">1CP</strain>
    </source>
</reference>
<gene>
    <name evidence="1" type="ORF">R1CP_09600</name>
</gene>
<dbReference type="AlphaFoldDB" id="A0A1B1K214"/>
<accession>A0A1B1K214</accession>